<dbReference type="Gene3D" id="1.10.10.10">
    <property type="entry name" value="Winged helix-like DNA-binding domain superfamily/Winged helix DNA-binding domain"/>
    <property type="match status" value="1"/>
</dbReference>
<evidence type="ECO:0000256" key="10">
    <source>
        <dbReference type="ARBA" id="ARBA00023295"/>
    </source>
</evidence>
<proteinExistence type="inferred from homology"/>
<dbReference type="CDD" id="cd08987">
    <property type="entry name" value="GH62"/>
    <property type="match status" value="1"/>
</dbReference>
<comment type="catalytic activity">
    <reaction evidence="1">
        <text>Hydrolysis of terminal non-reducing alpha-L-arabinofuranoside residues in alpha-L-arabinosides.</text>
        <dbReference type="EC" id="3.2.1.55"/>
    </reaction>
</comment>
<keyword evidence="13" id="KW-0418">Kinase</keyword>
<dbReference type="InterPro" id="IPR011991">
    <property type="entry name" value="ArsR-like_HTH"/>
</dbReference>
<dbReference type="PROSITE" id="PS50231">
    <property type="entry name" value="RICIN_B_LECTIN"/>
    <property type="match status" value="1"/>
</dbReference>
<dbReference type="InterPro" id="IPR005193">
    <property type="entry name" value="GH62_arabinosidase"/>
</dbReference>
<protein>
    <recommendedName>
        <fullName evidence="4">non-reducing end alpha-L-arabinofuranosidase</fullName>
        <ecNumber evidence="4">3.2.1.55</ecNumber>
    </recommendedName>
</protein>
<evidence type="ECO:0000256" key="11">
    <source>
        <dbReference type="ARBA" id="ARBA00023326"/>
    </source>
</evidence>
<dbReference type="SUPFAM" id="SSF53067">
    <property type="entry name" value="Actin-like ATPase domain"/>
    <property type="match status" value="1"/>
</dbReference>
<evidence type="ECO:0000313" key="13">
    <source>
        <dbReference type="EMBL" id="PRY60012.1"/>
    </source>
</evidence>
<dbReference type="InterPro" id="IPR035992">
    <property type="entry name" value="Ricin_B-like_lectins"/>
</dbReference>
<keyword evidence="9" id="KW-0119">Carbohydrate metabolism</keyword>
<comment type="caution">
    <text evidence="13">The sequence shown here is derived from an EMBL/GenBank/DDBJ whole genome shotgun (WGS) entry which is preliminary data.</text>
</comment>
<keyword evidence="13" id="KW-0808">Transferase</keyword>
<dbReference type="Pfam" id="PF03664">
    <property type="entry name" value="Glyco_hydro_62"/>
    <property type="match status" value="1"/>
</dbReference>
<evidence type="ECO:0000256" key="9">
    <source>
        <dbReference type="ARBA" id="ARBA00023277"/>
    </source>
</evidence>
<dbReference type="GO" id="GO:0046556">
    <property type="term" value="F:alpha-L-arabinofuranosidase activity"/>
    <property type="evidence" value="ECO:0007669"/>
    <property type="project" value="UniProtKB-EC"/>
</dbReference>
<organism evidence="13 14">
    <name type="scientific">Glycomyces artemisiae</name>
    <dbReference type="NCBI Taxonomy" id="1076443"/>
    <lineage>
        <taxon>Bacteria</taxon>
        <taxon>Bacillati</taxon>
        <taxon>Actinomycetota</taxon>
        <taxon>Actinomycetes</taxon>
        <taxon>Glycomycetales</taxon>
        <taxon>Glycomycetaceae</taxon>
        <taxon>Glycomyces</taxon>
    </lineage>
</organism>
<feature type="domain" description="Ricin B lectin" evidence="12">
    <location>
        <begin position="508"/>
        <end position="644"/>
    </location>
</feature>
<evidence type="ECO:0000313" key="14">
    <source>
        <dbReference type="Proteomes" id="UP000238176"/>
    </source>
</evidence>
<dbReference type="InterPro" id="IPR023296">
    <property type="entry name" value="Glyco_hydro_beta-prop_sf"/>
</dbReference>
<dbReference type="GO" id="GO:0005576">
    <property type="term" value="C:extracellular region"/>
    <property type="evidence" value="ECO:0007669"/>
    <property type="project" value="UniProtKB-SubCell"/>
</dbReference>
<dbReference type="EMBL" id="PVTJ01000003">
    <property type="protein sequence ID" value="PRY60012.1"/>
    <property type="molecule type" value="Genomic_DNA"/>
</dbReference>
<evidence type="ECO:0000256" key="1">
    <source>
        <dbReference type="ARBA" id="ARBA00001462"/>
    </source>
</evidence>
<dbReference type="Pfam" id="PF14200">
    <property type="entry name" value="RicinB_lectin_2"/>
    <property type="match status" value="1"/>
</dbReference>
<dbReference type="InterPro" id="IPR000600">
    <property type="entry name" value="ROK"/>
</dbReference>
<keyword evidence="5" id="KW-0964">Secreted</keyword>
<dbReference type="GO" id="GO:0046373">
    <property type="term" value="P:L-arabinose metabolic process"/>
    <property type="evidence" value="ECO:0007669"/>
    <property type="project" value="InterPro"/>
</dbReference>
<dbReference type="PANTHER" id="PTHR40631:SF1">
    <property type="entry name" value="ALPHA-L-ARABINOFURANOSIDASE AXHA-2-RELATED"/>
    <property type="match status" value="1"/>
</dbReference>
<evidence type="ECO:0000256" key="8">
    <source>
        <dbReference type="ARBA" id="ARBA00022801"/>
    </source>
</evidence>
<evidence type="ECO:0000256" key="3">
    <source>
        <dbReference type="ARBA" id="ARBA00006479"/>
    </source>
</evidence>
<dbReference type="SUPFAM" id="SSF46785">
    <property type="entry name" value="Winged helix' DNA-binding domain"/>
    <property type="match status" value="1"/>
</dbReference>
<evidence type="ECO:0000256" key="6">
    <source>
        <dbReference type="ARBA" id="ARBA00022651"/>
    </source>
</evidence>
<dbReference type="GO" id="GO:0016301">
    <property type="term" value="F:kinase activity"/>
    <property type="evidence" value="ECO:0007669"/>
    <property type="project" value="UniProtKB-KW"/>
</dbReference>
<evidence type="ECO:0000259" key="12">
    <source>
        <dbReference type="SMART" id="SM00458"/>
    </source>
</evidence>
<dbReference type="InterPro" id="IPR000772">
    <property type="entry name" value="Ricin_B_lectin"/>
</dbReference>
<evidence type="ECO:0000256" key="2">
    <source>
        <dbReference type="ARBA" id="ARBA00004613"/>
    </source>
</evidence>
<gene>
    <name evidence="13" type="ORF">B0I28_103486</name>
</gene>
<keyword evidence="6" id="KW-0858">Xylan degradation</keyword>
<keyword evidence="11" id="KW-0624">Polysaccharide degradation</keyword>
<dbReference type="Gene3D" id="2.80.10.50">
    <property type="match status" value="3"/>
</dbReference>
<evidence type="ECO:0000256" key="7">
    <source>
        <dbReference type="ARBA" id="ARBA00022729"/>
    </source>
</evidence>
<dbReference type="InterPro" id="IPR036388">
    <property type="entry name" value="WH-like_DNA-bd_sf"/>
</dbReference>
<accession>A0A2T0UQ01</accession>
<dbReference type="SUPFAM" id="SSF75005">
    <property type="entry name" value="Arabinanase/levansucrase/invertase"/>
    <property type="match status" value="1"/>
</dbReference>
<dbReference type="Pfam" id="PF00480">
    <property type="entry name" value="ROK"/>
    <property type="match status" value="1"/>
</dbReference>
<dbReference type="CDD" id="cd23446">
    <property type="entry name" value="beta-trefoil_Ricin_1_3Gal43A"/>
    <property type="match status" value="1"/>
</dbReference>
<dbReference type="AlphaFoldDB" id="A0A2T0UQ01"/>
<dbReference type="EC" id="3.2.1.55" evidence="4"/>
<keyword evidence="10" id="KW-0326">Glycosidase</keyword>
<sequence length="954" mass="102248">MALGPTWTNRSRTRGLILDAIRAARTVSRVELASATGLTGATISELVRELIDDGLVVEAGRGAPTGGKPRTLVRLDPRARYSVGILMERNACVIVVVDLAGRPAARTSFQGVASMPPDRALPMIASHVDDLLAAAAVDRDRVLGVGLVSYGPQDRRAGVLLSPQPSEPWLEYPVAERLAQRLGLPVLLDNDAAAAAIGEYWMGAVDRRSTYGCIYMASGIGGGIVVAGEVYRGSSSNSVELGHMSIDVNGDQCPCGNVGCLENYAGPSALVRQAAATPGLAERLMPDPDTADFLTEFARIAAAADAGDPDARRLIERSARYLGAAAVTMTILFDVDAIVLAGPSFAVAGAAYQTVIQEEVDRRTAPWRTHPVRVMPSVNGPDAAAIGAAALVLQSELTHGRARRDGLTPGAPTNFGRAVDYTSRLLYSSNRWKIIRCFGVELRHVSDNKPRHNRRTSTKEATMAWMETPKSRRRMLIGGAGVLAGAAAATVLNPFGGPAAAATVDTSAWYVLVNRGSGKVLDVSGASTADGALLQQWTRTSSNNQQFQFVDAGGGYYRIRARHSGKVLDVSGWSTADGAAIHQWTDHGGANQQFRLADSAGGYVRLINRNSSKAVEVQGAATNDGAAVVQYTDWGGANQQWQLALVDGGSGACALPSTYRWTSTGPLAEPRNGSVCLKDFSAVRYNGKYLVYATTHDTGTSWGSMAFTPFTNWSDMATTGQNQMPFGAVAPTLFFHAPKNIWVLAYQWGWPYTFSYRTSSDPANVNAWGAHQELFTGTLPSGAPIDQTIIADDRNIYLFFADDAGSIYRASMPIGNFPGSFGSNYTKIMSDTAKNLFEAVEVYKVQGQNQYLMIVEARGANEHRFFRSFTATSLDGTWTPQAATESNPFAGKANSGATWTNDISHGDLVRTNPDQTKTIDPCNLQFLYQGRDPRSDGTDYGLLPYRPGVLTLQR</sequence>
<dbReference type="CDD" id="cd00090">
    <property type="entry name" value="HTH_ARSR"/>
    <property type="match status" value="1"/>
</dbReference>
<dbReference type="SUPFAM" id="SSF50370">
    <property type="entry name" value="Ricin B-like lectins"/>
    <property type="match status" value="1"/>
</dbReference>
<dbReference type="SMART" id="SM00458">
    <property type="entry name" value="RICIN"/>
    <property type="match status" value="1"/>
</dbReference>
<dbReference type="Gene3D" id="3.30.420.40">
    <property type="match status" value="2"/>
</dbReference>
<dbReference type="Proteomes" id="UP000238176">
    <property type="component" value="Unassembled WGS sequence"/>
</dbReference>
<reference evidence="13 14" key="1">
    <citation type="submission" date="2018-03" db="EMBL/GenBank/DDBJ databases">
        <title>Genomic Encyclopedia of Type Strains, Phase III (KMG-III): the genomes of soil and plant-associated and newly described type strains.</title>
        <authorList>
            <person name="Whitman W."/>
        </authorList>
    </citation>
    <scope>NUCLEOTIDE SEQUENCE [LARGE SCALE GENOMIC DNA]</scope>
    <source>
        <strain evidence="13 14">CGMCC 4.7067</strain>
    </source>
</reference>
<dbReference type="Gene3D" id="2.115.10.20">
    <property type="entry name" value="Glycosyl hydrolase domain, family 43"/>
    <property type="match status" value="1"/>
</dbReference>
<comment type="similarity">
    <text evidence="3">Belongs to the ROK (NagC/XylR) family.</text>
</comment>
<keyword evidence="14" id="KW-1185">Reference proteome</keyword>
<keyword evidence="7" id="KW-0732">Signal</keyword>
<dbReference type="PANTHER" id="PTHR40631">
    <property type="entry name" value="ALPHA-L-ARABINOFURANOSIDASE AXHA-2-RELATED"/>
    <property type="match status" value="1"/>
</dbReference>
<name>A0A2T0UQ01_9ACTN</name>
<dbReference type="GO" id="GO:0045493">
    <property type="term" value="P:xylan catabolic process"/>
    <property type="evidence" value="ECO:0007669"/>
    <property type="project" value="UniProtKB-KW"/>
</dbReference>
<evidence type="ECO:0000256" key="4">
    <source>
        <dbReference type="ARBA" id="ARBA00012670"/>
    </source>
</evidence>
<dbReference type="Pfam" id="PF13412">
    <property type="entry name" value="HTH_24"/>
    <property type="match status" value="1"/>
</dbReference>
<dbReference type="InterPro" id="IPR043129">
    <property type="entry name" value="ATPase_NBD"/>
</dbReference>
<dbReference type="InterPro" id="IPR036390">
    <property type="entry name" value="WH_DNA-bd_sf"/>
</dbReference>
<evidence type="ECO:0000256" key="5">
    <source>
        <dbReference type="ARBA" id="ARBA00022525"/>
    </source>
</evidence>
<comment type="subcellular location">
    <subcellularLocation>
        <location evidence="2">Secreted</location>
    </subcellularLocation>
</comment>
<keyword evidence="8" id="KW-0378">Hydrolase</keyword>